<evidence type="ECO:0000313" key="5">
    <source>
        <dbReference type="EMBL" id="KAG8222017.1"/>
    </source>
</evidence>
<dbReference type="PIRSF" id="PIRSF500176">
    <property type="entry name" value="L_ASNase"/>
    <property type="match status" value="1"/>
</dbReference>
<dbReference type="SUPFAM" id="SSF53774">
    <property type="entry name" value="Glutaminase/Asparaginase"/>
    <property type="match status" value="1"/>
</dbReference>
<dbReference type="SMART" id="SM00248">
    <property type="entry name" value="ANK"/>
    <property type="match status" value="3"/>
</dbReference>
<reference evidence="5" key="2">
    <citation type="submission" date="2017-10" db="EMBL/GenBank/DDBJ databases">
        <title>Ladona fulva Genome sequencing and assembly.</title>
        <authorList>
            <person name="Murali S."/>
            <person name="Richards S."/>
            <person name="Bandaranaike D."/>
            <person name="Bellair M."/>
            <person name="Blankenburg K."/>
            <person name="Chao H."/>
            <person name="Dinh H."/>
            <person name="Doddapaneni H."/>
            <person name="Dugan-Rocha S."/>
            <person name="Elkadiri S."/>
            <person name="Gnanaolivu R."/>
            <person name="Hernandez B."/>
            <person name="Skinner E."/>
            <person name="Javaid M."/>
            <person name="Lee S."/>
            <person name="Li M."/>
            <person name="Ming W."/>
            <person name="Munidasa M."/>
            <person name="Muniz J."/>
            <person name="Nguyen L."/>
            <person name="Hughes D."/>
            <person name="Osuji N."/>
            <person name="Pu L.-L."/>
            <person name="Puazo M."/>
            <person name="Qu C."/>
            <person name="Quiroz J."/>
            <person name="Raj R."/>
            <person name="Weissenberger G."/>
            <person name="Xin Y."/>
            <person name="Zou X."/>
            <person name="Han Y."/>
            <person name="Worley K."/>
            <person name="Muzny D."/>
            <person name="Gibbs R."/>
        </authorList>
    </citation>
    <scope>NUCLEOTIDE SEQUENCE</scope>
    <source>
        <strain evidence="5">Sampled in the wild</strain>
    </source>
</reference>
<dbReference type="InterPro" id="IPR036152">
    <property type="entry name" value="Asp/glu_Ase-like_sf"/>
</dbReference>
<dbReference type="InterPro" id="IPR036770">
    <property type="entry name" value="Ankyrin_rpt-contain_sf"/>
</dbReference>
<dbReference type="PROSITE" id="PS50088">
    <property type="entry name" value="ANK_REPEAT"/>
    <property type="match status" value="2"/>
</dbReference>
<dbReference type="Gene3D" id="3.40.50.40">
    <property type="match status" value="1"/>
</dbReference>
<dbReference type="InterPro" id="IPR002110">
    <property type="entry name" value="Ankyrin_rpt"/>
</dbReference>
<keyword evidence="3" id="KW-0040">ANK repeat</keyword>
<dbReference type="PROSITE" id="PS51732">
    <property type="entry name" value="ASN_GLN_ASE_3"/>
    <property type="match status" value="1"/>
</dbReference>
<keyword evidence="2" id="KW-0378">Hydrolase</keyword>
<gene>
    <name evidence="5" type="ORF">J437_LFUL002778</name>
</gene>
<dbReference type="Proteomes" id="UP000792457">
    <property type="component" value="Unassembled WGS sequence"/>
</dbReference>
<dbReference type="InterPro" id="IPR027473">
    <property type="entry name" value="L-asparaginase_C"/>
</dbReference>
<dbReference type="GO" id="GO:0004067">
    <property type="term" value="F:asparaginase activity"/>
    <property type="evidence" value="ECO:0007669"/>
    <property type="project" value="UniProtKB-UniRule"/>
</dbReference>
<dbReference type="PANTHER" id="PTHR11707">
    <property type="entry name" value="L-ASPARAGINASE"/>
    <property type="match status" value="1"/>
</dbReference>
<proteinExistence type="predicted"/>
<dbReference type="EMBL" id="KZ308120">
    <property type="protein sequence ID" value="KAG8222017.1"/>
    <property type="molecule type" value="Genomic_DNA"/>
</dbReference>
<dbReference type="Pfam" id="PF12796">
    <property type="entry name" value="Ank_2"/>
    <property type="match status" value="2"/>
</dbReference>
<dbReference type="PROSITE" id="PS50297">
    <property type="entry name" value="ANK_REP_REGION"/>
    <property type="match status" value="2"/>
</dbReference>
<sequence>MLRLFPSITLQTVHAFLQPPIEGMILQTYGSGNMPSNRQDILDELEAAIQRGVIIVNCSQCIRGSVKDAYQTGKVLYDIGVTAGADMTPEAALTKLSYVLSKDEWDLATKRKMLGINLRGELTVTAPTPSLMQGNKKMAIPIGQGIELDLFSRTQVVFPALLSSAAVNDDPTRIDNLLSCGADLSQPNVDHRTALHVACCEGKLEIVEYMLHRGASVHTKDRYDHTPLTDAVLHDRHEIIKLLVSCGAHMTIPPKVLGEKLCKAATRGDVTRLKSYKLAGAKLSEADYSGRTALHLAALHGHRDCIAYLLKQKQVNRDAEDMLGYTPLDYAEKANNNEIISLMNDCYIK</sequence>
<feature type="repeat" description="ANK" evidence="3">
    <location>
        <begin position="289"/>
        <end position="322"/>
    </location>
</feature>
<protein>
    <recommendedName>
        <fullName evidence="1">asparaginase</fullName>
        <ecNumber evidence="1">3.5.1.1</ecNumber>
    </recommendedName>
</protein>
<feature type="domain" description="Asparaginase/glutaminase C-terminal" evidence="4">
    <location>
        <begin position="2"/>
        <end position="113"/>
    </location>
</feature>
<evidence type="ECO:0000256" key="1">
    <source>
        <dbReference type="ARBA" id="ARBA00012920"/>
    </source>
</evidence>
<feature type="repeat" description="ANK" evidence="3">
    <location>
        <begin position="190"/>
        <end position="222"/>
    </location>
</feature>
<dbReference type="InterPro" id="IPR040919">
    <property type="entry name" value="Asparaginase_C"/>
</dbReference>
<dbReference type="InterPro" id="IPR006034">
    <property type="entry name" value="Asparaginase/glutaminase-like"/>
</dbReference>
<name>A0A8K0JSQ8_LADFU</name>
<dbReference type="PANTHER" id="PTHR11707:SF28">
    <property type="entry name" value="60 KDA LYSOPHOSPHOLIPASE"/>
    <property type="match status" value="1"/>
</dbReference>
<evidence type="ECO:0000259" key="4">
    <source>
        <dbReference type="Pfam" id="PF17763"/>
    </source>
</evidence>
<dbReference type="Pfam" id="PF17763">
    <property type="entry name" value="Asparaginase_C"/>
    <property type="match status" value="1"/>
</dbReference>
<organism evidence="5 6">
    <name type="scientific">Ladona fulva</name>
    <name type="common">Scarce chaser dragonfly</name>
    <name type="synonym">Libellula fulva</name>
    <dbReference type="NCBI Taxonomy" id="123851"/>
    <lineage>
        <taxon>Eukaryota</taxon>
        <taxon>Metazoa</taxon>
        <taxon>Ecdysozoa</taxon>
        <taxon>Arthropoda</taxon>
        <taxon>Hexapoda</taxon>
        <taxon>Insecta</taxon>
        <taxon>Pterygota</taxon>
        <taxon>Palaeoptera</taxon>
        <taxon>Odonata</taxon>
        <taxon>Epiprocta</taxon>
        <taxon>Anisoptera</taxon>
        <taxon>Libelluloidea</taxon>
        <taxon>Libellulidae</taxon>
        <taxon>Ladona</taxon>
    </lineage>
</organism>
<dbReference type="PIRSF" id="PIRSF001220">
    <property type="entry name" value="L-ASNase_gatD"/>
    <property type="match status" value="1"/>
</dbReference>
<accession>A0A8K0JSQ8</accession>
<dbReference type="GO" id="GO:0009066">
    <property type="term" value="P:aspartate family amino acid metabolic process"/>
    <property type="evidence" value="ECO:0007669"/>
    <property type="project" value="UniProtKB-ARBA"/>
</dbReference>
<comment type="caution">
    <text evidence="5">The sequence shown here is derived from an EMBL/GenBank/DDBJ whole genome shotgun (WGS) entry which is preliminary data.</text>
</comment>
<evidence type="ECO:0000256" key="3">
    <source>
        <dbReference type="PROSITE-ProRule" id="PRU00023"/>
    </source>
</evidence>
<evidence type="ECO:0000256" key="2">
    <source>
        <dbReference type="ARBA" id="ARBA00022801"/>
    </source>
</evidence>
<keyword evidence="6" id="KW-1185">Reference proteome</keyword>
<dbReference type="OrthoDB" id="542841at2759"/>
<dbReference type="Gene3D" id="1.25.40.20">
    <property type="entry name" value="Ankyrin repeat-containing domain"/>
    <property type="match status" value="2"/>
</dbReference>
<dbReference type="EC" id="3.5.1.1" evidence="1"/>
<dbReference type="SUPFAM" id="SSF48403">
    <property type="entry name" value="Ankyrin repeat"/>
    <property type="match status" value="1"/>
</dbReference>
<reference evidence="5" key="1">
    <citation type="submission" date="2013-04" db="EMBL/GenBank/DDBJ databases">
        <authorList>
            <person name="Qu J."/>
            <person name="Murali S.C."/>
            <person name="Bandaranaike D."/>
            <person name="Bellair M."/>
            <person name="Blankenburg K."/>
            <person name="Chao H."/>
            <person name="Dinh H."/>
            <person name="Doddapaneni H."/>
            <person name="Downs B."/>
            <person name="Dugan-Rocha S."/>
            <person name="Elkadiri S."/>
            <person name="Gnanaolivu R.D."/>
            <person name="Hernandez B."/>
            <person name="Javaid M."/>
            <person name="Jayaseelan J.C."/>
            <person name="Lee S."/>
            <person name="Li M."/>
            <person name="Ming W."/>
            <person name="Munidasa M."/>
            <person name="Muniz J."/>
            <person name="Nguyen L."/>
            <person name="Ongeri F."/>
            <person name="Osuji N."/>
            <person name="Pu L.-L."/>
            <person name="Puazo M."/>
            <person name="Qu C."/>
            <person name="Quiroz J."/>
            <person name="Raj R."/>
            <person name="Weissenberger G."/>
            <person name="Xin Y."/>
            <person name="Zou X."/>
            <person name="Han Y."/>
            <person name="Richards S."/>
            <person name="Worley K."/>
            <person name="Muzny D."/>
            <person name="Gibbs R."/>
        </authorList>
    </citation>
    <scope>NUCLEOTIDE SEQUENCE</scope>
    <source>
        <strain evidence="5">Sampled in the wild</strain>
    </source>
</reference>
<dbReference type="AlphaFoldDB" id="A0A8K0JSQ8"/>
<evidence type="ECO:0000313" key="6">
    <source>
        <dbReference type="Proteomes" id="UP000792457"/>
    </source>
</evidence>
<dbReference type="FunFam" id="3.40.50.40:FF:000001">
    <property type="entry name" value="L-asparaginase 1"/>
    <property type="match status" value="1"/>
</dbReference>